<comment type="subcellular location">
    <subcellularLocation>
        <location evidence="3">Cytoplasm</location>
    </subcellularLocation>
    <subcellularLocation>
        <location evidence="2">Membrane</location>
    </subcellularLocation>
    <subcellularLocation>
        <location evidence="1">Nucleus</location>
    </subcellularLocation>
</comment>
<dbReference type="CDD" id="cd02440">
    <property type="entry name" value="AdoMet_MTases"/>
    <property type="match status" value="1"/>
</dbReference>
<dbReference type="InterPro" id="IPR035979">
    <property type="entry name" value="RBD_domain_sf"/>
</dbReference>
<dbReference type="SUPFAM" id="SSF46785">
    <property type="entry name" value="Winged helix' DNA-binding domain"/>
    <property type="match status" value="1"/>
</dbReference>
<evidence type="ECO:0000256" key="19">
    <source>
        <dbReference type="SAM" id="Phobius"/>
    </source>
</evidence>
<dbReference type="InterPro" id="IPR036388">
    <property type="entry name" value="WH-like_DNA-bd_sf"/>
</dbReference>
<feature type="region of interest" description="Disordered" evidence="18">
    <location>
        <begin position="1"/>
        <end position="20"/>
    </location>
</feature>
<keyword evidence="10 17" id="KW-0812">Transmembrane</keyword>
<dbReference type="HAMAP" id="MF_00528">
    <property type="entry name" value="Maf"/>
    <property type="match status" value="1"/>
</dbReference>
<dbReference type="GO" id="GO:0004930">
    <property type="term" value="F:G protein-coupled receptor activity"/>
    <property type="evidence" value="ECO:0007669"/>
    <property type="project" value="UniProtKB-KW"/>
</dbReference>
<evidence type="ECO:0000256" key="17">
    <source>
        <dbReference type="RuleBase" id="RU000688"/>
    </source>
</evidence>
<dbReference type="GO" id="GO:0045727">
    <property type="term" value="P:positive regulation of translation"/>
    <property type="evidence" value="ECO:0007669"/>
    <property type="project" value="TreeGrafter"/>
</dbReference>
<feature type="domain" description="G-protein coupled receptors family 1 profile" evidence="20">
    <location>
        <begin position="407"/>
        <end position="588"/>
    </location>
</feature>
<keyword evidence="17" id="KW-0807">Transducer</keyword>
<dbReference type="InterPro" id="IPR017452">
    <property type="entry name" value="GPCR_Rhodpsn_7TM"/>
</dbReference>
<dbReference type="GO" id="GO:0032259">
    <property type="term" value="P:methylation"/>
    <property type="evidence" value="ECO:0007669"/>
    <property type="project" value="UniProtKB-KW"/>
</dbReference>
<evidence type="ECO:0000256" key="5">
    <source>
        <dbReference type="ARBA" id="ARBA00011738"/>
    </source>
</evidence>
<dbReference type="InterPro" id="IPR001077">
    <property type="entry name" value="COMT_C"/>
</dbReference>
<evidence type="ECO:0000256" key="13">
    <source>
        <dbReference type="ARBA" id="ARBA00022989"/>
    </source>
</evidence>
<dbReference type="Pfam" id="PF00891">
    <property type="entry name" value="Methyltransf_2"/>
    <property type="match status" value="1"/>
</dbReference>
<protein>
    <submittedName>
        <fullName evidence="21">N-acetylserotonin O-methyltransferase</fullName>
    </submittedName>
</protein>
<comment type="subunit">
    <text evidence="5">Homodimer.</text>
</comment>
<dbReference type="InterPro" id="IPR039722">
    <property type="entry name" value="Upf3"/>
</dbReference>
<keyword evidence="17" id="KW-0675">Receptor</keyword>
<dbReference type="Proteomes" id="UP000290572">
    <property type="component" value="Unassembled WGS sequence"/>
</dbReference>
<sequence>MRSEKEQRTGSRERGSVEIQFRDCQREQDNVAVNPKHKEEKKEVFTKVVIRRLPPSLSKDQLEEHLSPLPSFDYFEFFPADQSLYPHLFSRAYINFKNPEDIIIFRDRFDGYVFIDNKGQEYPAVVEFAPFQKVSKKKLKKKDAKAGTIEEDPEYRRFLENYSCDEEKSMANPETLLGEIEAKTRELIAKRTTPLLEYIKNKKLEKQQTGHTKSKDSKDNRSQIESDKEQREGHGRRQRDKEHRGRDEERKRQRHHYEFDKFMRRKEETKWGKGYCQDRAKKDQHHGYSYCPETGDKLGKEDREDMGSRKERIRNKDRPAMQLYQPGARNRKRMGSGNKTFDFPPISPEHGGEHCYKTVIGEKTTMNGSLTDFVKMDNATLAMFDNKQASDIVSAIYVIVTLANLSGNGVSLFLLLMRTSPKTPSIIFMINLTLTDLILGTVLPFQIAYQMQGYNWTLGVSMCNVLTVVFFTNMYCSILSMTAISADRYLGIVKPMRFREMRKRKTYAIVACIFMWLLVLVILIPLERSDLTYYVTERNITTCFDVLRRSMLPGVAHWAAFLFGMFIILFLCPFIITVYCYINIICVLGLRFEVVPSWFKETLDKSLFKNPYDYAVETAKQKALEVAHRMPFKHLKTPDIVIGADTVVTVDGLILEKPTDKQDAYRMLSRLSGKEHSVFTGVAIVLCHDKRGSDTDFKVVDFYEETKVKFAELSEEMLWEYINSGEPMDKAGGYGIQALGGMLVEYVQGDFLNVVGFPLNHFCKQLGLIFNSPPESPAHKVKRESDEACTLVNSLSKGAANGEVELLENGKDGSSTSMQEQNVIGPECPKCSRQDVPHSIISLLDGFKASKTLFTASKLKVFDVLNSSNGLTLEEVAGQINASVLGTERLLEAAVSLGLLKTVKQQNTNVYRNTEQANCFLVSNSPESLHGYILHCNDMVWPLFSHLENAVREGTSQHERAFGKKSEDVFQDAYYSKDEVKLRFMDAMHSIARVTGKDVATAFDLSPYKTACDIGGCTGAMAYEFTKAHPGLSVIVFDLPQVIEMRRYFQPKENDDRVSFVAGDFFTDDLPKADLYILARILHDWSDEKLHVLLSKLSKICTPGCGLLVSEIFLDEERKRPSRALLQALSMTEGKQRSTSEYNDLLEKHGFTPKHIKHTDNLLDAMLFVKEDPNDKRTLLGCSSASTETAELE</sequence>
<evidence type="ECO:0007829" key="23">
    <source>
        <dbReference type="PeptideAtlas" id="A0A498NAN5"/>
    </source>
</evidence>
<feature type="transmembrane region" description="Helical" evidence="19">
    <location>
        <begin position="459"/>
        <end position="486"/>
    </location>
</feature>
<dbReference type="InterPro" id="IPR000276">
    <property type="entry name" value="GPCR_Rhodpsn"/>
</dbReference>
<dbReference type="PANTHER" id="PTHR13112:SF2">
    <property type="entry name" value="REGULATOR OF NONSENSE TRANSCRIPTS 3A"/>
    <property type="match status" value="1"/>
</dbReference>
<feature type="transmembrane region" description="Helical" evidence="19">
    <location>
        <begin position="395"/>
        <end position="416"/>
    </location>
</feature>
<keyword evidence="13 19" id="KW-1133">Transmembrane helix</keyword>
<comment type="caution">
    <text evidence="21">The sequence shown here is derived from an EMBL/GenBank/DDBJ whole genome shotgun (WGS) entry which is preliminary data.</text>
</comment>
<evidence type="ECO:0000313" key="21">
    <source>
        <dbReference type="EMBL" id="RXN28902.1"/>
    </source>
</evidence>
<evidence type="ECO:0000313" key="22">
    <source>
        <dbReference type="Proteomes" id="UP000290572"/>
    </source>
</evidence>
<dbReference type="InterPro" id="IPR016461">
    <property type="entry name" value="COMT-like"/>
</dbReference>
<dbReference type="GO" id="GO:0032991">
    <property type="term" value="C:protein-containing complex"/>
    <property type="evidence" value="ECO:0007669"/>
    <property type="project" value="UniProtKB-ARBA"/>
</dbReference>
<dbReference type="GO" id="GO:0000184">
    <property type="term" value="P:nuclear-transcribed mRNA catabolic process, nonsense-mediated decay"/>
    <property type="evidence" value="ECO:0007669"/>
    <property type="project" value="UniProtKB-KW"/>
</dbReference>
<reference evidence="21 22" key="1">
    <citation type="submission" date="2018-03" db="EMBL/GenBank/DDBJ databases">
        <title>Draft genome sequence of Rohu Carp (Labeo rohita).</title>
        <authorList>
            <person name="Das P."/>
            <person name="Kushwaha B."/>
            <person name="Joshi C.G."/>
            <person name="Kumar D."/>
            <person name="Nagpure N.S."/>
            <person name="Sahoo L."/>
            <person name="Das S.P."/>
            <person name="Bit A."/>
            <person name="Patnaik S."/>
            <person name="Meher P.K."/>
            <person name="Jayasankar P."/>
            <person name="Koringa P.G."/>
            <person name="Patel N.V."/>
            <person name="Hinsu A.T."/>
            <person name="Kumar R."/>
            <person name="Pandey M."/>
            <person name="Agarwal S."/>
            <person name="Srivastava S."/>
            <person name="Singh M."/>
            <person name="Iquebal M.A."/>
            <person name="Jaiswal S."/>
            <person name="Angadi U.B."/>
            <person name="Kumar N."/>
            <person name="Raza M."/>
            <person name="Shah T.M."/>
            <person name="Rai A."/>
            <person name="Jena J.K."/>
        </authorList>
    </citation>
    <scope>NUCLEOTIDE SEQUENCE [LARGE SCALE GENOMIC DNA]</scope>
    <source>
        <strain evidence="21">DASCIFA01</strain>
        <tissue evidence="21">Testis</tissue>
    </source>
</reference>
<keyword evidence="22" id="KW-1185">Reference proteome</keyword>
<keyword evidence="11" id="KW-0378">Hydrolase</keyword>
<dbReference type="SUPFAM" id="SSF54928">
    <property type="entry name" value="RNA-binding domain, RBD"/>
    <property type="match status" value="1"/>
</dbReference>
<evidence type="ECO:0000259" key="20">
    <source>
        <dbReference type="PROSITE" id="PS50262"/>
    </source>
</evidence>
<dbReference type="PANTHER" id="PTHR13112">
    <property type="entry name" value="UPF3 REGULATOR OF NONSENSE TRANSCRIPTS-LIKE PROTEIN"/>
    <property type="match status" value="1"/>
</dbReference>
<dbReference type="GO" id="GO:0005730">
    <property type="term" value="C:nucleolus"/>
    <property type="evidence" value="ECO:0007669"/>
    <property type="project" value="TreeGrafter"/>
</dbReference>
<evidence type="ECO:0000256" key="7">
    <source>
        <dbReference type="ARBA" id="ARBA00022603"/>
    </source>
</evidence>
<feature type="transmembrane region" description="Helical" evidence="19">
    <location>
        <begin position="507"/>
        <end position="526"/>
    </location>
</feature>
<evidence type="ECO:0000256" key="11">
    <source>
        <dbReference type="ARBA" id="ARBA00022801"/>
    </source>
</evidence>
<evidence type="ECO:0000256" key="8">
    <source>
        <dbReference type="ARBA" id="ARBA00022679"/>
    </source>
</evidence>
<dbReference type="PROSITE" id="PS50262">
    <property type="entry name" value="G_PROTEIN_RECEP_F1_2"/>
    <property type="match status" value="1"/>
</dbReference>
<keyword evidence="8 21" id="KW-0808">Transferase</keyword>
<keyword evidence="16" id="KW-0539">Nucleus</keyword>
<evidence type="ECO:0000256" key="18">
    <source>
        <dbReference type="SAM" id="MobiDB-lite"/>
    </source>
</evidence>
<feature type="region of interest" description="Disordered" evidence="18">
    <location>
        <begin position="201"/>
        <end position="253"/>
    </location>
</feature>
<dbReference type="GO" id="GO:0047429">
    <property type="term" value="F:nucleoside triphosphate diphosphatase activity"/>
    <property type="evidence" value="ECO:0007669"/>
    <property type="project" value="InterPro"/>
</dbReference>
<dbReference type="PROSITE" id="PS00237">
    <property type="entry name" value="G_PROTEIN_RECEP_F1_1"/>
    <property type="match status" value="1"/>
</dbReference>
<evidence type="ECO:0000256" key="12">
    <source>
        <dbReference type="ARBA" id="ARBA00022884"/>
    </source>
</evidence>
<evidence type="ECO:0000256" key="10">
    <source>
        <dbReference type="ARBA" id="ARBA00022692"/>
    </source>
</evidence>
<dbReference type="InterPro" id="IPR029001">
    <property type="entry name" value="ITPase-like_fam"/>
</dbReference>
<dbReference type="CDD" id="cd00555">
    <property type="entry name" value="Maf"/>
    <property type="match status" value="1"/>
</dbReference>
<accession>A0A498NAN5</accession>
<evidence type="ECO:0000256" key="2">
    <source>
        <dbReference type="ARBA" id="ARBA00004370"/>
    </source>
</evidence>
<dbReference type="GO" id="GO:0016020">
    <property type="term" value="C:membrane"/>
    <property type="evidence" value="ECO:0007669"/>
    <property type="project" value="UniProtKB-SubCell"/>
</dbReference>
<feature type="transmembrane region" description="Helical" evidence="19">
    <location>
        <begin position="428"/>
        <end position="447"/>
    </location>
</feature>
<evidence type="ECO:0000256" key="1">
    <source>
        <dbReference type="ARBA" id="ARBA00004123"/>
    </source>
</evidence>
<keyword evidence="23" id="KW-1267">Proteomics identification</keyword>
<keyword evidence="15" id="KW-0866">Nonsense-mediated mRNA decay</keyword>
<dbReference type="FunFam" id="1.10.10.10:FF:000358">
    <property type="entry name" value="Acetylserotonin O-methyltransferase"/>
    <property type="match status" value="1"/>
</dbReference>
<dbReference type="SUPFAM" id="SSF53335">
    <property type="entry name" value="S-adenosyl-L-methionine-dependent methyltransferases"/>
    <property type="match status" value="1"/>
</dbReference>
<dbReference type="InterPro" id="IPR003697">
    <property type="entry name" value="Maf-like"/>
</dbReference>
<dbReference type="FunFam" id="3.40.50.150:FF:000146">
    <property type="entry name" value="Acetylserotonin O-methyltransferase"/>
    <property type="match status" value="1"/>
</dbReference>
<dbReference type="STRING" id="84645.A0A498NAN5"/>
<dbReference type="Pfam" id="PF03467">
    <property type="entry name" value="Smg4_UPF3"/>
    <property type="match status" value="1"/>
</dbReference>
<dbReference type="GO" id="GO:0003723">
    <property type="term" value="F:RNA binding"/>
    <property type="evidence" value="ECO:0007669"/>
    <property type="project" value="UniProtKB-KW"/>
</dbReference>
<name>A0A498NAN5_LABRO</name>
<dbReference type="GO" id="GO:0046983">
    <property type="term" value="F:protein dimerization activity"/>
    <property type="evidence" value="ECO:0007669"/>
    <property type="project" value="InterPro"/>
</dbReference>
<dbReference type="Gene3D" id="3.40.50.150">
    <property type="entry name" value="Vaccinia Virus protein VP39"/>
    <property type="match status" value="1"/>
</dbReference>
<comment type="similarity">
    <text evidence="4">Belongs to the RENT3 family.</text>
</comment>
<dbReference type="Pfam" id="PF02545">
    <property type="entry name" value="Maf"/>
    <property type="match status" value="1"/>
</dbReference>
<dbReference type="Gene3D" id="3.90.950.10">
    <property type="match status" value="1"/>
</dbReference>
<keyword evidence="7 21" id="KW-0489">Methyltransferase</keyword>
<feature type="compositionally biased region" description="Basic and acidic residues" evidence="18">
    <location>
        <begin position="294"/>
        <end position="316"/>
    </location>
</feature>
<evidence type="ECO:0000256" key="14">
    <source>
        <dbReference type="ARBA" id="ARBA00023136"/>
    </source>
</evidence>
<dbReference type="Gene3D" id="1.10.10.10">
    <property type="entry name" value="Winged helix-like DNA-binding domain superfamily/Winged helix DNA-binding domain"/>
    <property type="match status" value="1"/>
</dbReference>
<dbReference type="InterPro" id="IPR036390">
    <property type="entry name" value="WH_DNA-bd_sf"/>
</dbReference>
<feature type="transmembrane region" description="Helical" evidence="19">
    <location>
        <begin position="558"/>
        <end position="582"/>
    </location>
</feature>
<evidence type="ECO:0000256" key="3">
    <source>
        <dbReference type="ARBA" id="ARBA00004496"/>
    </source>
</evidence>
<dbReference type="Pfam" id="PF08100">
    <property type="entry name" value="Dimerisation"/>
    <property type="match status" value="1"/>
</dbReference>
<dbReference type="GO" id="GO:0005737">
    <property type="term" value="C:cytoplasm"/>
    <property type="evidence" value="ECO:0007669"/>
    <property type="project" value="UniProtKB-SubCell"/>
</dbReference>
<dbReference type="PROSITE" id="PS51683">
    <property type="entry name" value="SAM_OMT_II"/>
    <property type="match status" value="1"/>
</dbReference>
<evidence type="ECO:0000256" key="9">
    <source>
        <dbReference type="ARBA" id="ARBA00022691"/>
    </source>
</evidence>
<dbReference type="InterPro" id="IPR029063">
    <property type="entry name" value="SAM-dependent_MTases_sf"/>
</dbReference>
<keyword evidence="6" id="KW-0963">Cytoplasm</keyword>
<dbReference type="GO" id="GO:0042162">
    <property type="term" value="F:telomeric DNA binding"/>
    <property type="evidence" value="ECO:0007669"/>
    <property type="project" value="TreeGrafter"/>
</dbReference>
<keyword evidence="9" id="KW-0949">S-adenosyl-L-methionine</keyword>
<comment type="similarity">
    <text evidence="17">Belongs to the G-protein coupled receptor 1 family.</text>
</comment>
<dbReference type="CDD" id="cd12727">
    <property type="entry name" value="RRM_like_Smg4_UPF3A"/>
    <property type="match status" value="1"/>
</dbReference>
<dbReference type="GO" id="GO:0008171">
    <property type="term" value="F:O-methyltransferase activity"/>
    <property type="evidence" value="ECO:0007669"/>
    <property type="project" value="InterPro"/>
</dbReference>
<gene>
    <name evidence="21" type="ORF">ROHU_018631</name>
</gene>
<dbReference type="FunFam" id="3.30.70.330:FF:000067">
    <property type="entry name" value="regulator of nonsense transcripts 3A isoform X2"/>
    <property type="match status" value="1"/>
</dbReference>
<proteinExistence type="evidence at protein level"/>
<evidence type="ECO:0000256" key="6">
    <source>
        <dbReference type="ARBA" id="ARBA00022490"/>
    </source>
</evidence>
<dbReference type="NCBIfam" id="TIGR00172">
    <property type="entry name" value="maf"/>
    <property type="match status" value="1"/>
</dbReference>
<dbReference type="AlphaFoldDB" id="A0A498NAN5"/>
<keyword evidence="12" id="KW-0694">RNA-binding</keyword>
<dbReference type="InterPro" id="IPR012677">
    <property type="entry name" value="Nucleotide-bd_a/b_plait_sf"/>
</dbReference>
<feature type="region of interest" description="Disordered" evidence="18">
    <location>
        <begin position="285"/>
        <end position="316"/>
    </location>
</feature>
<dbReference type="PRINTS" id="PR00237">
    <property type="entry name" value="GPCRRHODOPSN"/>
</dbReference>
<evidence type="ECO:0000256" key="15">
    <source>
        <dbReference type="ARBA" id="ARBA00023161"/>
    </source>
</evidence>
<dbReference type="SUPFAM" id="SSF81321">
    <property type="entry name" value="Family A G protein-coupled receptor-like"/>
    <property type="match status" value="1"/>
</dbReference>
<keyword evidence="17" id="KW-0297">G-protein coupled receptor</keyword>
<evidence type="ECO:0000256" key="16">
    <source>
        <dbReference type="ARBA" id="ARBA00023242"/>
    </source>
</evidence>
<organism evidence="21 22">
    <name type="scientific">Labeo rohita</name>
    <name type="common">Indian major carp</name>
    <name type="synonym">Cyprinus rohita</name>
    <dbReference type="NCBI Taxonomy" id="84645"/>
    <lineage>
        <taxon>Eukaryota</taxon>
        <taxon>Metazoa</taxon>
        <taxon>Chordata</taxon>
        <taxon>Craniata</taxon>
        <taxon>Vertebrata</taxon>
        <taxon>Euteleostomi</taxon>
        <taxon>Actinopterygii</taxon>
        <taxon>Neopterygii</taxon>
        <taxon>Teleostei</taxon>
        <taxon>Ostariophysi</taxon>
        <taxon>Cypriniformes</taxon>
        <taxon>Cyprinidae</taxon>
        <taxon>Labeoninae</taxon>
        <taxon>Labeonini</taxon>
        <taxon>Labeo</taxon>
    </lineage>
</organism>
<dbReference type="EMBL" id="QBIY01011822">
    <property type="protein sequence ID" value="RXN28902.1"/>
    <property type="molecule type" value="Genomic_DNA"/>
</dbReference>
<dbReference type="Gene3D" id="3.30.70.330">
    <property type="match status" value="1"/>
</dbReference>
<dbReference type="InterPro" id="IPR012967">
    <property type="entry name" value="COMT_dimerisation"/>
</dbReference>
<dbReference type="InterPro" id="IPR005120">
    <property type="entry name" value="UPF3_dom"/>
</dbReference>
<keyword evidence="14 19" id="KW-0472">Membrane</keyword>
<dbReference type="SUPFAM" id="SSF52972">
    <property type="entry name" value="ITPase-like"/>
    <property type="match status" value="1"/>
</dbReference>
<evidence type="ECO:0000256" key="4">
    <source>
        <dbReference type="ARBA" id="ARBA00005991"/>
    </source>
</evidence>